<organism evidence="2 3">
    <name type="scientific">Spelaeicoccus albus</name>
    <dbReference type="NCBI Taxonomy" id="1280376"/>
    <lineage>
        <taxon>Bacteria</taxon>
        <taxon>Bacillati</taxon>
        <taxon>Actinomycetota</taxon>
        <taxon>Actinomycetes</taxon>
        <taxon>Micrococcales</taxon>
        <taxon>Brevibacteriaceae</taxon>
        <taxon>Spelaeicoccus</taxon>
    </lineage>
</organism>
<evidence type="ECO:0000259" key="1">
    <source>
        <dbReference type="SMART" id="SM00507"/>
    </source>
</evidence>
<evidence type="ECO:0000313" key="3">
    <source>
        <dbReference type="Proteomes" id="UP000539111"/>
    </source>
</evidence>
<gene>
    <name evidence="2" type="ORF">BJY26_000210</name>
</gene>
<dbReference type="InterPro" id="IPR003615">
    <property type="entry name" value="HNH_nuc"/>
</dbReference>
<dbReference type="CDD" id="cd00085">
    <property type="entry name" value="HNHc"/>
    <property type="match status" value="1"/>
</dbReference>
<proteinExistence type="predicted"/>
<dbReference type="EMBL" id="JACBZP010000001">
    <property type="protein sequence ID" value="NYI65904.1"/>
    <property type="molecule type" value="Genomic_DNA"/>
</dbReference>
<sequence>MRTLVLNAGYEPLSVVSFRRAIVLVLAGKATVLADDEVPVHSPSATLARPAVILLRRYVKMPRSRVMPLSRRSVLRRDAHRCAYCSRSAATIDHVVPRSRGGADSWENLVACCLKCNNLKGAKTPGEMGWTLPFTPTAPSAGSWFVRGIERGRPQWEEYLAYARAA</sequence>
<keyword evidence="2" id="KW-0378">Hydrolase</keyword>
<keyword evidence="3" id="KW-1185">Reference proteome</keyword>
<dbReference type="InterPro" id="IPR002711">
    <property type="entry name" value="HNH"/>
</dbReference>
<comment type="caution">
    <text evidence="2">The sequence shown here is derived from an EMBL/GenBank/DDBJ whole genome shotgun (WGS) entry which is preliminary data.</text>
</comment>
<name>A0A7Z0CZ46_9MICO</name>
<dbReference type="AlphaFoldDB" id="A0A7Z0CZ46"/>
<evidence type="ECO:0000313" key="2">
    <source>
        <dbReference type="EMBL" id="NYI65904.1"/>
    </source>
</evidence>
<dbReference type="SMART" id="SM00507">
    <property type="entry name" value="HNHc"/>
    <property type="match status" value="1"/>
</dbReference>
<dbReference type="PANTHER" id="PTHR33877">
    <property type="entry name" value="SLL1193 PROTEIN"/>
    <property type="match status" value="1"/>
</dbReference>
<accession>A0A7Z0CZ46</accession>
<dbReference type="InterPro" id="IPR052892">
    <property type="entry name" value="NA-targeting_endonuclease"/>
</dbReference>
<protein>
    <submittedName>
        <fullName evidence="2">5-methylcytosine-specific restriction endonuclease McrA</fullName>
    </submittedName>
</protein>
<dbReference type="Proteomes" id="UP000539111">
    <property type="component" value="Unassembled WGS sequence"/>
</dbReference>
<feature type="domain" description="HNH nuclease" evidence="1">
    <location>
        <begin position="69"/>
        <end position="118"/>
    </location>
</feature>
<keyword evidence="2" id="KW-0540">Nuclease</keyword>
<dbReference type="Gene3D" id="1.10.30.50">
    <property type="match status" value="1"/>
</dbReference>
<dbReference type="PANTHER" id="PTHR33877:SF2">
    <property type="entry name" value="OS07G0170200 PROTEIN"/>
    <property type="match status" value="1"/>
</dbReference>
<reference evidence="2 3" key="1">
    <citation type="submission" date="2020-07" db="EMBL/GenBank/DDBJ databases">
        <title>Sequencing the genomes of 1000 actinobacteria strains.</title>
        <authorList>
            <person name="Klenk H.-P."/>
        </authorList>
    </citation>
    <scope>NUCLEOTIDE SEQUENCE [LARGE SCALE GENOMIC DNA]</scope>
    <source>
        <strain evidence="2 3">DSM 26341</strain>
    </source>
</reference>
<dbReference type="RefSeq" id="WP_179424927.1">
    <property type="nucleotide sequence ID" value="NZ_JACBZP010000001.1"/>
</dbReference>
<dbReference type="Pfam" id="PF01844">
    <property type="entry name" value="HNH"/>
    <property type="match status" value="1"/>
</dbReference>
<keyword evidence="2" id="KW-0255">Endonuclease</keyword>
<dbReference type="GO" id="GO:0004519">
    <property type="term" value="F:endonuclease activity"/>
    <property type="evidence" value="ECO:0007669"/>
    <property type="project" value="UniProtKB-KW"/>
</dbReference>